<keyword evidence="11" id="KW-0675">Receptor</keyword>
<comment type="subcellular location">
    <subcellularLocation>
        <location evidence="1 8">Cell outer membrane</location>
        <topology evidence="1 8">Multi-pass membrane protein</topology>
    </subcellularLocation>
</comment>
<dbReference type="InterPro" id="IPR039426">
    <property type="entry name" value="TonB-dep_rcpt-like"/>
</dbReference>
<evidence type="ECO:0000313" key="11">
    <source>
        <dbReference type="EMBL" id="SNR17084.1"/>
    </source>
</evidence>
<evidence type="ECO:0000256" key="6">
    <source>
        <dbReference type="ARBA" id="ARBA00023136"/>
    </source>
</evidence>
<keyword evidence="3 8" id="KW-1134">Transmembrane beta strand</keyword>
<dbReference type="GO" id="GO:0044718">
    <property type="term" value="P:siderophore transmembrane transport"/>
    <property type="evidence" value="ECO:0007669"/>
    <property type="project" value="TreeGrafter"/>
</dbReference>
<dbReference type="InterPro" id="IPR008969">
    <property type="entry name" value="CarboxyPept-like_regulatory"/>
</dbReference>
<dbReference type="Gene3D" id="2.40.170.20">
    <property type="entry name" value="TonB-dependent receptor, beta-barrel domain"/>
    <property type="match status" value="1"/>
</dbReference>
<dbReference type="Pfam" id="PF13715">
    <property type="entry name" value="CarbopepD_reg_2"/>
    <property type="match status" value="1"/>
</dbReference>
<dbReference type="RefSeq" id="WP_095074039.1">
    <property type="nucleotide sequence ID" value="NZ_LT899436.1"/>
</dbReference>
<dbReference type="EMBL" id="LT899436">
    <property type="protein sequence ID" value="SNR17084.1"/>
    <property type="molecule type" value="Genomic_DNA"/>
</dbReference>
<feature type="signal peptide" evidence="9">
    <location>
        <begin position="1"/>
        <end position="22"/>
    </location>
</feature>
<evidence type="ECO:0000256" key="3">
    <source>
        <dbReference type="ARBA" id="ARBA00022452"/>
    </source>
</evidence>
<evidence type="ECO:0000256" key="1">
    <source>
        <dbReference type="ARBA" id="ARBA00004571"/>
    </source>
</evidence>
<proteinExistence type="inferred from homology"/>
<evidence type="ECO:0000256" key="9">
    <source>
        <dbReference type="SAM" id="SignalP"/>
    </source>
</evidence>
<dbReference type="Pfam" id="PF07715">
    <property type="entry name" value="Plug"/>
    <property type="match status" value="1"/>
</dbReference>
<dbReference type="PANTHER" id="PTHR30069">
    <property type="entry name" value="TONB-DEPENDENT OUTER MEMBRANE RECEPTOR"/>
    <property type="match status" value="1"/>
</dbReference>
<evidence type="ECO:0000256" key="7">
    <source>
        <dbReference type="ARBA" id="ARBA00023237"/>
    </source>
</evidence>
<evidence type="ECO:0000256" key="8">
    <source>
        <dbReference type="PROSITE-ProRule" id="PRU01360"/>
    </source>
</evidence>
<evidence type="ECO:0000256" key="5">
    <source>
        <dbReference type="ARBA" id="ARBA00022729"/>
    </source>
</evidence>
<dbReference type="GO" id="GO:0009279">
    <property type="term" value="C:cell outer membrane"/>
    <property type="evidence" value="ECO:0007669"/>
    <property type="project" value="UniProtKB-SubCell"/>
</dbReference>
<gene>
    <name evidence="11" type="ORF">TJEJU_3440</name>
</gene>
<name>A0A238UF35_9FLAO</name>
<accession>A0A238UF35</accession>
<dbReference type="OrthoDB" id="9768177at2"/>
<dbReference type="InterPro" id="IPR023996">
    <property type="entry name" value="TonB-dep_OMP_SusC/RagA"/>
</dbReference>
<dbReference type="Gene3D" id="2.170.130.10">
    <property type="entry name" value="TonB-dependent receptor, plug domain"/>
    <property type="match status" value="1"/>
</dbReference>
<sequence>MKTKFNGILTLILALLVHVSYAQDKTISGKVTDGSEPLPGVSVIKKGTKIGTETDFDGKYVIKAKTGDVLVFSFVGMKSIEKVVGSGSTVNAILSEDSSVLDEVVVTGVATGTSRKKLGVSVSSVNAEKLADLGTPSVEQALQGKVAGAIIQSNSGQPGQQQDIVLRSIASLQGTNPLVLIDGLAVDTGSSSIGGASNLSSRLADIDFSNVARVEVVTGASGATIYGAQGANGVINIITKKGKSGAPRVTLNTSVGFSNVISNEDARRTRLHRYQTDTNGFLVDGTGTRVTQLNAESQFLPVAINIVDVNGTQLGAEGINNIPYAEQTFDAVDELFNTAFNTTYGATVSGGSENITYLASGSRTENESVLINGDYVRYNSRLKLGIKLSDKLNFDTRIDYISSRNTTGTDTDAAADNNLINGVYQNLPHVNLNVRNSDGDLVVAPDATDPNSTNPFFFRDAQVRQDEISRTITNFTLNYDPFDFLNVNLKYGFDTYSQTFNFFQNREDDHQQADQITNNSGILTETNTNFFFQNLLANANLKFELKEGLPLESTTSITFDWRDEEASSTSVQGTDNPFTGFGSFTINQSKTKTLNSIGNATFVPFRTYGILVNQKLDFYDGLFGIGGGFRSDVSSRFGNDVTGTFGRFNGYFNIADVIESDPLQQLKIRAAWGQAGIQPPFGSNLEAFDVVTIGNEAPIFSQTTIGNTSLAPAVNTELEVGLDYSIKTNNKNWFTNLRGSVNYFTNETEGAISIAELAPSTGAPQIRTNAYDLSSDGFDFSLDLGVYESDNFSWNFGTRFTKSTTVLDRIANGQALVVGDFFTLEEGQEIGSFSVFDIVRSIDQEDSQGNLIIPAADANNFTVASTGYVVNKNTGKPVFTQEKTAGGSTQPDFVMSFFNDFKINKFFEISTQVDWFQGMDVYNRAKQWLYNNGLHQETSVPVTIEDPSGVDRTGAFVSYYTGLYNTNVPTSHFIEDASFIRLRNVSFKFKLNDLVKFKNVQDITLTLSGRNLVTITDYTGLDPEAARNFGNPFQRGFDEFTHPNTKSYNLGLKVTF</sequence>
<keyword evidence="12" id="KW-1185">Reference proteome</keyword>
<dbReference type="SUPFAM" id="SSF56935">
    <property type="entry name" value="Porins"/>
    <property type="match status" value="1"/>
</dbReference>
<evidence type="ECO:0000256" key="4">
    <source>
        <dbReference type="ARBA" id="ARBA00022692"/>
    </source>
</evidence>
<organism evidence="11 12">
    <name type="scientific">Tenacibaculum jejuense</name>
    <dbReference type="NCBI Taxonomy" id="584609"/>
    <lineage>
        <taxon>Bacteria</taxon>
        <taxon>Pseudomonadati</taxon>
        <taxon>Bacteroidota</taxon>
        <taxon>Flavobacteriia</taxon>
        <taxon>Flavobacteriales</taxon>
        <taxon>Flavobacteriaceae</taxon>
        <taxon>Tenacibaculum</taxon>
    </lineage>
</organism>
<keyword evidence="7 8" id="KW-0998">Cell outer membrane</keyword>
<dbReference type="PANTHER" id="PTHR30069:SF29">
    <property type="entry name" value="HEMOGLOBIN AND HEMOGLOBIN-HAPTOGLOBIN-BINDING PROTEIN 1-RELATED"/>
    <property type="match status" value="1"/>
</dbReference>
<feature type="domain" description="TonB-dependent receptor plug" evidence="10">
    <location>
        <begin position="116"/>
        <end position="234"/>
    </location>
</feature>
<dbReference type="Proteomes" id="UP000215214">
    <property type="component" value="Chromosome TJEJU"/>
</dbReference>
<dbReference type="InterPro" id="IPR036942">
    <property type="entry name" value="Beta-barrel_TonB_sf"/>
</dbReference>
<evidence type="ECO:0000313" key="12">
    <source>
        <dbReference type="Proteomes" id="UP000215214"/>
    </source>
</evidence>
<keyword evidence="5 9" id="KW-0732">Signal</keyword>
<keyword evidence="6 8" id="KW-0472">Membrane</keyword>
<dbReference type="PROSITE" id="PS52016">
    <property type="entry name" value="TONB_DEPENDENT_REC_3"/>
    <property type="match status" value="1"/>
</dbReference>
<dbReference type="SUPFAM" id="SSF49464">
    <property type="entry name" value="Carboxypeptidase regulatory domain-like"/>
    <property type="match status" value="1"/>
</dbReference>
<keyword evidence="2 8" id="KW-0813">Transport</keyword>
<comment type="similarity">
    <text evidence="8">Belongs to the TonB-dependent receptor family.</text>
</comment>
<dbReference type="NCBIfam" id="TIGR04056">
    <property type="entry name" value="OMP_RagA_SusC"/>
    <property type="match status" value="1"/>
</dbReference>
<protein>
    <submittedName>
        <fullName evidence="11">SusC-like TonB-dependent outer membrane receptor</fullName>
    </submittedName>
</protein>
<dbReference type="InterPro" id="IPR012910">
    <property type="entry name" value="Plug_dom"/>
</dbReference>
<dbReference type="InterPro" id="IPR037066">
    <property type="entry name" value="Plug_dom_sf"/>
</dbReference>
<dbReference type="KEGG" id="tje:TJEJU_3440"/>
<evidence type="ECO:0000256" key="2">
    <source>
        <dbReference type="ARBA" id="ARBA00022448"/>
    </source>
</evidence>
<reference evidence="11 12" key="1">
    <citation type="submission" date="2017-07" db="EMBL/GenBank/DDBJ databases">
        <authorList>
            <person name="Sun Z.S."/>
            <person name="Albrecht U."/>
            <person name="Echele G."/>
            <person name="Lee C.C."/>
        </authorList>
    </citation>
    <scope>NUCLEOTIDE SEQUENCE [LARGE SCALE GENOMIC DNA]</scope>
    <source>
        <strain evidence="12">type strain: KCTC 22618</strain>
    </source>
</reference>
<feature type="chain" id="PRO_5012466801" evidence="9">
    <location>
        <begin position="23"/>
        <end position="1056"/>
    </location>
</feature>
<keyword evidence="4 8" id="KW-0812">Transmembrane</keyword>
<dbReference type="GO" id="GO:0015344">
    <property type="term" value="F:siderophore uptake transmembrane transporter activity"/>
    <property type="evidence" value="ECO:0007669"/>
    <property type="project" value="TreeGrafter"/>
</dbReference>
<evidence type="ECO:0000259" key="10">
    <source>
        <dbReference type="Pfam" id="PF07715"/>
    </source>
</evidence>
<dbReference type="AlphaFoldDB" id="A0A238UF35"/>